<gene>
    <name evidence="7" type="primary">desR</name>
    <name evidence="7" type="ORF">Afil01_34380</name>
</gene>
<dbReference type="GO" id="GO:0000160">
    <property type="term" value="P:phosphorelay signal transduction system"/>
    <property type="evidence" value="ECO:0007669"/>
    <property type="project" value="InterPro"/>
</dbReference>
<protein>
    <submittedName>
        <fullName evidence="7">DNA-binding response regulator</fullName>
    </submittedName>
</protein>
<name>A0A9W6SML9_9ACTN</name>
<dbReference type="PRINTS" id="PR00038">
    <property type="entry name" value="HTHLUXR"/>
</dbReference>
<dbReference type="AlphaFoldDB" id="A0A9W6SML9"/>
<dbReference type="PROSITE" id="PS50043">
    <property type="entry name" value="HTH_LUXR_2"/>
    <property type="match status" value="1"/>
</dbReference>
<dbReference type="PANTHER" id="PTHR44688">
    <property type="entry name" value="DNA-BINDING TRANSCRIPTIONAL ACTIVATOR DEVR_DOSR"/>
    <property type="match status" value="1"/>
</dbReference>
<dbReference type="SMART" id="SM00421">
    <property type="entry name" value="HTH_LUXR"/>
    <property type="match status" value="1"/>
</dbReference>
<dbReference type="PROSITE" id="PS50110">
    <property type="entry name" value="RESPONSE_REGULATORY"/>
    <property type="match status" value="1"/>
</dbReference>
<dbReference type="EMBL" id="BSTX01000002">
    <property type="protein sequence ID" value="GLZ78631.1"/>
    <property type="molecule type" value="Genomic_DNA"/>
</dbReference>
<evidence type="ECO:0000313" key="8">
    <source>
        <dbReference type="Proteomes" id="UP001165079"/>
    </source>
</evidence>
<dbReference type="Gene3D" id="1.10.10.10">
    <property type="entry name" value="Winged helix-like DNA-binding domain superfamily/Winged helix DNA-binding domain"/>
    <property type="match status" value="1"/>
</dbReference>
<dbReference type="InterPro" id="IPR036388">
    <property type="entry name" value="WH-like_DNA-bd_sf"/>
</dbReference>
<dbReference type="PANTHER" id="PTHR44688:SF16">
    <property type="entry name" value="DNA-BINDING TRANSCRIPTIONAL ACTIVATOR DEVR_DOSR"/>
    <property type="match status" value="1"/>
</dbReference>
<evidence type="ECO:0000256" key="4">
    <source>
        <dbReference type="PROSITE-ProRule" id="PRU00169"/>
    </source>
</evidence>
<dbReference type="SUPFAM" id="SSF46894">
    <property type="entry name" value="C-terminal effector domain of the bipartite response regulators"/>
    <property type="match status" value="1"/>
</dbReference>
<keyword evidence="1" id="KW-0805">Transcription regulation</keyword>
<sequence length="190" mass="19868">MWREALATVLSQVDDLHVIAEHTGGEDLVAAARAEDPAVVVLDAELPGVPVDELCARIGEAAPGAGVLLLMERHAAVRHAAGALGPRVGMIGTDVSPERLIDGIRDLAGGRAVLDADLALAVLTAPGNPLTDREREVLELAAHGSPTSEIAQRLYLSAGTVRNYLSRALAKTGARTRIEAVRIAQDAGWI</sequence>
<evidence type="ECO:0000259" key="5">
    <source>
        <dbReference type="PROSITE" id="PS50043"/>
    </source>
</evidence>
<keyword evidence="3" id="KW-0804">Transcription</keyword>
<dbReference type="InterPro" id="IPR011006">
    <property type="entry name" value="CheY-like_superfamily"/>
</dbReference>
<dbReference type="InterPro" id="IPR016032">
    <property type="entry name" value="Sig_transdc_resp-reg_C-effctor"/>
</dbReference>
<dbReference type="InterPro" id="IPR001789">
    <property type="entry name" value="Sig_transdc_resp-reg_receiver"/>
</dbReference>
<dbReference type="InterPro" id="IPR000792">
    <property type="entry name" value="Tscrpt_reg_LuxR_C"/>
</dbReference>
<dbReference type="GO" id="GO:0003677">
    <property type="term" value="F:DNA binding"/>
    <property type="evidence" value="ECO:0007669"/>
    <property type="project" value="UniProtKB-KW"/>
</dbReference>
<evidence type="ECO:0000256" key="3">
    <source>
        <dbReference type="ARBA" id="ARBA00023163"/>
    </source>
</evidence>
<dbReference type="Proteomes" id="UP001165079">
    <property type="component" value="Unassembled WGS sequence"/>
</dbReference>
<evidence type="ECO:0000256" key="1">
    <source>
        <dbReference type="ARBA" id="ARBA00023015"/>
    </source>
</evidence>
<feature type="domain" description="Response regulatory" evidence="6">
    <location>
        <begin position="1"/>
        <end position="108"/>
    </location>
</feature>
<keyword evidence="2 7" id="KW-0238">DNA-binding</keyword>
<evidence type="ECO:0000256" key="2">
    <source>
        <dbReference type="ARBA" id="ARBA00023125"/>
    </source>
</evidence>
<dbReference type="PROSITE" id="PS00622">
    <property type="entry name" value="HTH_LUXR_1"/>
    <property type="match status" value="1"/>
</dbReference>
<comment type="caution">
    <text evidence="7">The sequence shown here is derived from an EMBL/GenBank/DDBJ whole genome shotgun (WGS) entry which is preliminary data.</text>
</comment>
<reference evidence="7" key="1">
    <citation type="submission" date="2023-03" db="EMBL/GenBank/DDBJ databases">
        <title>Actinorhabdospora filicis NBRC 111898.</title>
        <authorList>
            <person name="Ichikawa N."/>
            <person name="Sato H."/>
            <person name="Tonouchi N."/>
        </authorList>
    </citation>
    <scope>NUCLEOTIDE SEQUENCE</scope>
    <source>
        <strain evidence="7">NBRC 111898</strain>
    </source>
</reference>
<accession>A0A9W6SML9</accession>
<evidence type="ECO:0000313" key="7">
    <source>
        <dbReference type="EMBL" id="GLZ78631.1"/>
    </source>
</evidence>
<organism evidence="7 8">
    <name type="scientific">Actinorhabdospora filicis</name>
    <dbReference type="NCBI Taxonomy" id="1785913"/>
    <lineage>
        <taxon>Bacteria</taxon>
        <taxon>Bacillati</taxon>
        <taxon>Actinomycetota</taxon>
        <taxon>Actinomycetes</taxon>
        <taxon>Micromonosporales</taxon>
        <taxon>Micromonosporaceae</taxon>
        <taxon>Actinorhabdospora</taxon>
    </lineage>
</organism>
<dbReference type="GO" id="GO:0006355">
    <property type="term" value="P:regulation of DNA-templated transcription"/>
    <property type="evidence" value="ECO:0007669"/>
    <property type="project" value="InterPro"/>
</dbReference>
<proteinExistence type="predicted"/>
<feature type="domain" description="HTH luxR-type" evidence="5">
    <location>
        <begin position="123"/>
        <end position="188"/>
    </location>
</feature>
<dbReference type="SUPFAM" id="SSF52172">
    <property type="entry name" value="CheY-like"/>
    <property type="match status" value="1"/>
</dbReference>
<feature type="modified residue" description="4-aspartylphosphate" evidence="4">
    <location>
        <position position="43"/>
    </location>
</feature>
<dbReference type="CDD" id="cd06170">
    <property type="entry name" value="LuxR_C_like"/>
    <property type="match status" value="1"/>
</dbReference>
<dbReference type="Pfam" id="PF00196">
    <property type="entry name" value="GerE"/>
    <property type="match status" value="1"/>
</dbReference>
<keyword evidence="4" id="KW-0597">Phosphoprotein</keyword>
<keyword evidence="8" id="KW-1185">Reference proteome</keyword>
<dbReference type="Gene3D" id="3.40.50.2300">
    <property type="match status" value="1"/>
</dbReference>
<evidence type="ECO:0000259" key="6">
    <source>
        <dbReference type="PROSITE" id="PS50110"/>
    </source>
</evidence>